<dbReference type="RefSeq" id="WP_170109232.1">
    <property type="nucleotide sequence ID" value="NZ_QAOH01000004.1"/>
</dbReference>
<feature type="signal peptide" evidence="2">
    <location>
        <begin position="1"/>
        <end position="22"/>
    </location>
</feature>
<protein>
    <recommendedName>
        <fullName evidence="5">YpeB-like protein with protease inhibitory function</fullName>
    </recommendedName>
</protein>
<gene>
    <name evidence="3" type="ORF">C8N42_10462</name>
</gene>
<keyword evidence="2" id="KW-0732">Signal</keyword>
<evidence type="ECO:0008006" key="5">
    <source>
        <dbReference type="Google" id="ProtNLM"/>
    </source>
</evidence>
<evidence type="ECO:0000313" key="3">
    <source>
        <dbReference type="EMBL" id="PTQ74418.1"/>
    </source>
</evidence>
<feature type="region of interest" description="Disordered" evidence="1">
    <location>
        <begin position="78"/>
        <end position="140"/>
    </location>
</feature>
<sequence>MQRRLFITGLAVSFLITAPALAQSASVVDQVIAQLKAQGYSRITMGRTLLGRTRIVAENDTMRREIIINPATGEILRDYWEVDDDDDRDDDRNADSEDRDRRSTSRDDGRDDDRDNDSGDDDDNDDDDDEDDGGDDDDDD</sequence>
<feature type="compositionally biased region" description="Basic and acidic residues" evidence="1">
    <location>
        <begin position="90"/>
        <end position="117"/>
    </location>
</feature>
<dbReference type="AlphaFoldDB" id="A0A2T5HSC3"/>
<keyword evidence="4" id="KW-1185">Reference proteome</keyword>
<name>A0A2T5HSC3_9RHOB</name>
<reference evidence="3 4" key="1">
    <citation type="submission" date="2018-04" db="EMBL/GenBank/DDBJ databases">
        <title>Genomic Encyclopedia of Archaeal and Bacterial Type Strains, Phase II (KMG-II): from individual species to whole genera.</title>
        <authorList>
            <person name="Goeker M."/>
        </authorList>
    </citation>
    <scope>NUCLEOTIDE SEQUENCE [LARGE SCALE GENOMIC DNA]</scope>
    <source>
        <strain evidence="3 4">DSM 100434</strain>
    </source>
</reference>
<evidence type="ECO:0000256" key="2">
    <source>
        <dbReference type="SAM" id="SignalP"/>
    </source>
</evidence>
<dbReference type="Proteomes" id="UP000244077">
    <property type="component" value="Unassembled WGS sequence"/>
</dbReference>
<evidence type="ECO:0000313" key="4">
    <source>
        <dbReference type="Proteomes" id="UP000244077"/>
    </source>
</evidence>
<dbReference type="EMBL" id="QAOH01000004">
    <property type="protein sequence ID" value="PTQ74418.1"/>
    <property type="molecule type" value="Genomic_DNA"/>
</dbReference>
<accession>A0A2T5HSC3</accession>
<feature type="compositionally biased region" description="Acidic residues" evidence="1">
    <location>
        <begin position="118"/>
        <end position="140"/>
    </location>
</feature>
<feature type="chain" id="PRO_5015480410" description="YpeB-like protein with protease inhibitory function" evidence="2">
    <location>
        <begin position="23"/>
        <end position="140"/>
    </location>
</feature>
<evidence type="ECO:0000256" key="1">
    <source>
        <dbReference type="SAM" id="MobiDB-lite"/>
    </source>
</evidence>
<organism evidence="3 4">
    <name type="scientific">Celeribacter persicus</name>
    <dbReference type="NCBI Taxonomy" id="1651082"/>
    <lineage>
        <taxon>Bacteria</taxon>
        <taxon>Pseudomonadati</taxon>
        <taxon>Pseudomonadota</taxon>
        <taxon>Alphaproteobacteria</taxon>
        <taxon>Rhodobacterales</taxon>
        <taxon>Roseobacteraceae</taxon>
        <taxon>Celeribacter</taxon>
    </lineage>
</organism>
<proteinExistence type="predicted"/>
<comment type="caution">
    <text evidence="3">The sequence shown here is derived from an EMBL/GenBank/DDBJ whole genome shotgun (WGS) entry which is preliminary data.</text>
</comment>